<dbReference type="Proteomes" id="UP000038204">
    <property type="component" value="Unassembled WGS sequence"/>
</dbReference>
<dbReference type="AlphaFoldDB" id="A0A0T9Q128"/>
<evidence type="ECO:0000313" key="2">
    <source>
        <dbReference type="Proteomes" id="UP000038204"/>
    </source>
</evidence>
<proteinExistence type="predicted"/>
<gene>
    <name evidence="1" type="ORF">ERS008667_01854</name>
</gene>
<name>A0A0T9Q128_9GAMM</name>
<protein>
    <submittedName>
        <fullName evidence="1">Uncharacterized protein</fullName>
    </submittedName>
</protein>
<evidence type="ECO:0000313" key="1">
    <source>
        <dbReference type="EMBL" id="CNH90900.1"/>
    </source>
</evidence>
<reference evidence="1 2" key="1">
    <citation type="submission" date="2015-03" db="EMBL/GenBank/DDBJ databases">
        <authorList>
            <person name="Murphy D."/>
        </authorList>
    </citation>
    <scope>NUCLEOTIDE SEQUENCE [LARGE SCALE GENOMIC DNA]</scope>
    <source>
        <strain evidence="1 2">Y233</strain>
    </source>
</reference>
<accession>A0A0T9Q128</accession>
<dbReference type="EMBL" id="CQBK01000011">
    <property type="protein sequence ID" value="CNH90900.1"/>
    <property type="molecule type" value="Genomic_DNA"/>
</dbReference>
<organism evidence="1 2">
    <name type="scientific">Yersinia similis</name>
    <dbReference type="NCBI Taxonomy" id="367190"/>
    <lineage>
        <taxon>Bacteria</taxon>
        <taxon>Pseudomonadati</taxon>
        <taxon>Pseudomonadota</taxon>
        <taxon>Gammaproteobacteria</taxon>
        <taxon>Enterobacterales</taxon>
        <taxon>Yersiniaceae</taxon>
        <taxon>Yersinia</taxon>
    </lineage>
</organism>
<sequence length="46" mass="5296">MLPFSTQKDVQSAEVHEKFRCNKHIKIKNCDGVRKKDRTAGMGFTD</sequence>